<gene>
    <name evidence="1" type="primary">irtA_1</name>
    <name evidence="1" type="ORF">ENSA5_03470</name>
</gene>
<dbReference type="PANTHER" id="PTHR43394:SF1">
    <property type="entry name" value="ATP-BINDING CASSETTE SUB-FAMILY B MEMBER 10, MITOCHONDRIAL"/>
    <property type="match status" value="1"/>
</dbReference>
<dbReference type="SUPFAM" id="SSF52540">
    <property type="entry name" value="P-loop containing nucleoside triphosphate hydrolases"/>
    <property type="match status" value="1"/>
</dbReference>
<dbReference type="EMBL" id="PVNK01000015">
    <property type="protein sequence ID" value="PRQ05357.1"/>
    <property type="molecule type" value="Genomic_DNA"/>
</dbReference>
<accession>A0A2S9YJS6</accession>
<dbReference type="GO" id="GO:0015421">
    <property type="term" value="F:ABC-type oligopeptide transporter activity"/>
    <property type="evidence" value="ECO:0007669"/>
    <property type="project" value="TreeGrafter"/>
</dbReference>
<dbReference type="RefSeq" id="WP_181197185.1">
    <property type="nucleotide sequence ID" value="NZ_PVNK01000015.1"/>
</dbReference>
<keyword evidence="1" id="KW-0547">Nucleotide-binding</keyword>
<organism evidence="1 2">
    <name type="scientific">Enhygromyxa salina</name>
    <dbReference type="NCBI Taxonomy" id="215803"/>
    <lineage>
        <taxon>Bacteria</taxon>
        <taxon>Pseudomonadati</taxon>
        <taxon>Myxococcota</taxon>
        <taxon>Polyangia</taxon>
        <taxon>Nannocystales</taxon>
        <taxon>Nannocystaceae</taxon>
        <taxon>Enhygromyxa</taxon>
    </lineage>
</organism>
<evidence type="ECO:0000313" key="2">
    <source>
        <dbReference type="Proteomes" id="UP000237968"/>
    </source>
</evidence>
<dbReference type="PANTHER" id="PTHR43394">
    <property type="entry name" value="ATP-DEPENDENT PERMEASE MDL1, MITOCHONDRIAL"/>
    <property type="match status" value="1"/>
</dbReference>
<dbReference type="Proteomes" id="UP000237968">
    <property type="component" value="Unassembled WGS sequence"/>
</dbReference>
<keyword evidence="1" id="KW-0378">Hydrolase</keyword>
<evidence type="ECO:0000313" key="1">
    <source>
        <dbReference type="EMBL" id="PRQ05357.1"/>
    </source>
</evidence>
<dbReference type="GO" id="GO:0005524">
    <property type="term" value="F:ATP binding"/>
    <property type="evidence" value="ECO:0007669"/>
    <property type="project" value="UniProtKB-KW"/>
</dbReference>
<dbReference type="GO" id="GO:0016787">
    <property type="term" value="F:hydrolase activity"/>
    <property type="evidence" value="ECO:0007669"/>
    <property type="project" value="UniProtKB-KW"/>
</dbReference>
<name>A0A2S9YJS6_9BACT</name>
<keyword evidence="2" id="KW-1185">Reference proteome</keyword>
<dbReference type="InterPro" id="IPR027417">
    <property type="entry name" value="P-loop_NTPase"/>
</dbReference>
<dbReference type="EC" id="3.6.3.-" evidence="1"/>
<dbReference type="InterPro" id="IPR039421">
    <property type="entry name" value="Type_1_exporter"/>
</dbReference>
<proteinExistence type="predicted"/>
<reference evidence="1 2" key="1">
    <citation type="submission" date="2018-03" db="EMBL/GenBank/DDBJ databases">
        <title>Draft Genome Sequences of the Obligatory Marine Myxobacteria Enhygromyxa salina SWB005.</title>
        <authorList>
            <person name="Poehlein A."/>
            <person name="Moghaddam J.A."/>
            <person name="Harms H."/>
            <person name="Alanjari M."/>
            <person name="Koenig G.M."/>
            <person name="Daniel R."/>
            <person name="Schaeberle T.F."/>
        </authorList>
    </citation>
    <scope>NUCLEOTIDE SEQUENCE [LARGE SCALE GENOMIC DNA]</scope>
    <source>
        <strain evidence="1 2">SWB005</strain>
    </source>
</reference>
<dbReference type="Gene3D" id="3.40.50.300">
    <property type="entry name" value="P-loop containing nucleotide triphosphate hydrolases"/>
    <property type="match status" value="1"/>
</dbReference>
<comment type="caution">
    <text evidence="1">The sequence shown here is derived from an EMBL/GenBank/DDBJ whole genome shotgun (WGS) entry which is preliminary data.</text>
</comment>
<dbReference type="AlphaFoldDB" id="A0A2S9YJS6"/>
<protein>
    <submittedName>
        <fullName evidence="1">Iron import ATP-binding/permease protein IrtA</fullName>
        <ecNumber evidence="1">3.6.3.-</ecNumber>
    </submittedName>
</protein>
<keyword evidence="1" id="KW-0067">ATP-binding</keyword>
<sequence length="54" mass="6144">MAILISHRFSTVRSADQIVVLDHGRVVEQGSHEQLMANDGRYARLFTLQAEGYR</sequence>